<evidence type="ECO:0000313" key="3">
    <source>
        <dbReference type="Proteomes" id="UP000509510"/>
    </source>
</evidence>
<sequence length="130" mass="15328">MARVCDTIRNDHLELEACYEKIVGLIDLDEKVVWQNQFAWELARHLHAEELLIYPAVEKKVHNGKELVRQDRKKHQTIKEKLKKFQDIKSSKSSFVPPLHDLIKSLMPHCKETEENAIAALEQHRARVRR</sequence>
<organism evidence="2 3">
    <name type="scientific">Talaromyces rugulosus</name>
    <name type="common">Penicillium rugulosum</name>
    <dbReference type="NCBI Taxonomy" id="121627"/>
    <lineage>
        <taxon>Eukaryota</taxon>
        <taxon>Fungi</taxon>
        <taxon>Dikarya</taxon>
        <taxon>Ascomycota</taxon>
        <taxon>Pezizomycotina</taxon>
        <taxon>Eurotiomycetes</taxon>
        <taxon>Eurotiomycetidae</taxon>
        <taxon>Eurotiales</taxon>
        <taxon>Trichocomaceae</taxon>
        <taxon>Talaromyces</taxon>
        <taxon>Talaromyces sect. Islandici</taxon>
    </lineage>
</organism>
<dbReference type="PANTHER" id="PTHR35585:SF3">
    <property type="entry name" value="HEMERYTHRIN-LIKE DOMAIN-CONTAINING PROTEIN"/>
    <property type="match status" value="1"/>
</dbReference>
<gene>
    <name evidence="2" type="ORF">TRUGW13939_06734</name>
</gene>
<dbReference type="GeneID" id="55994228"/>
<name>A0A7H8R039_TALRU</name>
<feature type="domain" description="Hemerythrin-like" evidence="1">
    <location>
        <begin position="7"/>
        <end position="118"/>
    </location>
</feature>
<dbReference type="InterPro" id="IPR012312">
    <property type="entry name" value="Hemerythrin-like"/>
</dbReference>
<dbReference type="AlphaFoldDB" id="A0A7H8R039"/>
<dbReference type="RefSeq" id="XP_035345775.1">
    <property type="nucleotide sequence ID" value="XM_035489882.1"/>
</dbReference>
<keyword evidence="3" id="KW-1185">Reference proteome</keyword>
<accession>A0A7H8R039</accession>
<protein>
    <recommendedName>
        <fullName evidence="1">Hemerythrin-like domain-containing protein</fullName>
    </recommendedName>
</protein>
<evidence type="ECO:0000259" key="1">
    <source>
        <dbReference type="Pfam" id="PF01814"/>
    </source>
</evidence>
<dbReference type="Proteomes" id="UP000509510">
    <property type="component" value="Chromosome III"/>
</dbReference>
<dbReference type="OrthoDB" id="9983919at2759"/>
<reference evidence="3" key="1">
    <citation type="submission" date="2020-06" db="EMBL/GenBank/DDBJ databases">
        <title>A chromosome-scale genome assembly of Talaromyces rugulosus W13939.</title>
        <authorList>
            <person name="Wang B."/>
            <person name="Guo L."/>
            <person name="Ye K."/>
            <person name="Wang L."/>
        </authorList>
    </citation>
    <scope>NUCLEOTIDE SEQUENCE [LARGE SCALE GENOMIC DNA]</scope>
    <source>
        <strain evidence="3">W13939</strain>
    </source>
</reference>
<evidence type="ECO:0000313" key="2">
    <source>
        <dbReference type="EMBL" id="QKX59597.1"/>
    </source>
</evidence>
<dbReference type="EMBL" id="CP055900">
    <property type="protein sequence ID" value="QKX59597.1"/>
    <property type="molecule type" value="Genomic_DNA"/>
</dbReference>
<dbReference type="PANTHER" id="PTHR35585">
    <property type="entry name" value="HHE DOMAIN PROTEIN (AFU_ORTHOLOGUE AFUA_4G00730)"/>
    <property type="match status" value="1"/>
</dbReference>
<dbReference type="Pfam" id="PF01814">
    <property type="entry name" value="Hemerythrin"/>
    <property type="match status" value="1"/>
</dbReference>
<proteinExistence type="predicted"/>
<dbReference type="KEGG" id="trg:TRUGW13939_06734"/>